<evidence type="ECO:0000313" key="3">
    <source>
        <dbReference type="EMBL" id="MFB9442957.1"/>
    </source>
</evidence>
<dbReference type="PANTHER" id="PTHR40761:SF1">
    <property type="entry name" value="CONSERVED INTEGRAL MEMBRANE ALANINE VALINE AND LEUCINE RICH PROTEIN-RELATED"/>
    <property type="match status" value="1"/>
</dbReference>
<keyword evidence="2" id="KW-0732">Signal</keyword>
<comment type="caution">
    <text evidence="3">The sequence shown here is derived from an EMBL/GenBank/DDBJ whole genome shotgun (WGS) entry which is preliminary data.</text>
</comment>
<organism evidence="3 4">
    <name type="scientific">Dactylosporangium vinaceum</name>
    <dbReference type="NCBI Taxonomy" id="53362"/>
    <lineage>
        <taxon>Bacteria</taxon>
        <taxon>Bacillati</taxon>
        <taxon>Actinomycetota</taxon>
        <taxon>Actinomycetes</taxon>
        <taxon>Micromonosporales</taxon>
        <taxon>Micromonosporaceae</taxon>
        <taxon>Dactylosporangium</taxon>
    </lineage>
</organism>
<keyword evidence="1" id="KW-0812">Transmembrane</keyword>
<name>A0ABV5M267_9ACTN</name>
<keyword evidence="4" id="KW-1185">Reference proteome</keyword>
<keyword evidence="1" id="KW-1133">Transmembrane helix</keyword>
<dbReference type="PANTHER" id="PTHR40761">
    <property type="entry name" value="CONSERVED INTEGRAL MEMBRANE ALANINE VALINE AND LEUCINE RICH PROTEIN-RELATED"/>
    <property type="match status" value="1"/>
</dbReference>
<keyword evidence="1" id="KW-0472">Membrane</keyword>
<proteinExistence type="predicted"/>
<evidence type="ECO:0000256" key="1">
    <source>
        <dbReference type="SAM" id="Phobius"/>
    </source>
</evidence>
<reference evidence="3 4" key="1">
    <citation type="submission" date="2024-09" db="EMBL/GenBank/DDBJ databases">
        <authorList>
            <person name="Sun Q."/>
            <person name="Mori K."/>
        </authorList>
    </citation>
    <scope>NUCLEOTIDE SEQUENCE [LARGE SCALE GENOMIC DNA]</scope>
    <source>
        <strain evidence="3 4">JCM 3307</strain>
    </source>
</reference>
<feature type="transmembrane region" description="Helical" evidence="1">
    <location>
        <begin position="132"/>
        <end position="153"/>
    </location>
</feature>
<dbReference type="Proteomes" id="UP001589608">
    <property type="component" value="Unassembled WGS sequence"/>
</dbReference>
<sequence>MSAVVLSVLAAAMFTTSAAMQQRAARRANPDIHDRALPVRLFLLIRRLVKDRWWLAGWVLNVFAFAAHAVALHLGSLTVVQALLVSQLLFAMLTIRHPPARAWIGTGLVCSGLALLVVARPSVPHTLARDDVGPAVAIAAGVMVLFIALAHLLPARAETKVRGALAGTAAGVCTCLTAVFVVLVADTLSRAGIWGLTGDWATLGLIASTTASGLLTQDAFAAGSLPTALTAISIADPLASAVFDATVFHAGWRSALWFPWSQVVVVALLAAGVALLAAARVQDRAAVPVQEPAA</sequence>
<feature type="transmembrane region" description="Helical" evidence="1">
    <location>
        <begin position="165"/>
        <end position="185"/>
    </location>
</feature>
<feature type="transmembrane region" description="Helical" evidence="1">
    <location>
        <begin position="102"/>
        <end position="120"/>
    </location>
</feature>
<feature type="transmembrane region" description="Helical" evidence="1">
    <location>
        <begin position="257"/>
        <end position="278"/>
    </location>
</feature>
<protein>
    <submittedName>
        <fullName evidence="3">DMT family transporter</fullName>
    </submittedName>
</protein>
<evidence type="ECO:0000256" key="2">
    <source>
        <dbReference type="SAM" id="SignalP"/>
    </source>
</evidence>
<dbReference type="RefSeq" id="WP_223103250.1">
    <property type="nucleotide sequence ID" value="NZ_CP061913.1"/>
</dbReference>
<evidence type="ECO:0000313" key="4">
    <source>
        <dbReference type="Proteomes" id="UP001589608"/>
    </source>
</evidence>
<dbReference type="EMBL" id="JBHMCA010000018">
    <property type="protein sequence ID" value="MFB9442957.1"/>
    <property type="molecule type" value="Genomic_DNA"/>
</dbReference>
<accession>A0ABV5M267</accession>
<dbReference type="NCBIfam" id="NF038012">
    <property type="entry name" value="DMT_1"/>
    <property type="match status" value="1"/>
</dbReference>
<feature type="chain" id="PRO_5046555111" evidence="2">
    <location>
        <begin position="22"/>
        <end position="294"/>
    </location>
</feature>
<gene>
    <name evidence="3" type="ORF">ACFFTR_07675</name>
</gene>
<feature type="transmembrane region" description="Helical" evidence="1">
    <location>
        <begin position="62"/>
        <end position="90"/>
    </location>
</feature>
<feature type="signal peptide" evidence="2">
    <location>
        <begin position="1"/>
        <end position="21"/>
    </location>
</feature>